<dbReference type="EMBL" id="CP073910">
    <property type="protein sequence ID" value="QUT03987.1"/>
    <property type="molecule type" value="Genomic_DNA"/>
</dbReference>
<gene>
    <name evidence="2" type="ORF">KFK14_12585</name>
</gene>
<proteinExistence type="predicted"/>
<dbReference type="KEGG" id="spph:KFK14_12585"/>
<evidence type="ECO:0000256" key="1">
    <source>
        <dbReference type="SAM" id="SignalP"/>
    </source>
</evidence>
<keyword evidence="1" id="KW-0732">Signal</keyword>
<protein>
    <submittedName>
        <fullName evidence="2">Uncharacterized protein</fullName>
    </submittedName>
</protein>
<sequence length="205" mass="21895">MTTWAVMPLAAFCAPLAAETGSASFARAAKPAALSATRSAVSAGNLSATPLPAAPGYAQKPQIVKISPRASSSFRMAASATMLQASSSCPASGCDSDRVEALPEGFEAERLKRTVELYAGDVDMGRTPSHLSARMGYIRQGKNAAEPTRRGALALCDRHIDNCRAEINPHEMQLNPIAKELIFNRNRAGKSFDEHVGVKLTYQFR</sequence>
<feature type="chain" id="PRO_5038046182" evidence="1">
    <location>
        <begin position="18"/>
        <end position="205"/>
    </location>
</feature>
<dbReference type="AlphaFoldDB" id="A0A975Q067"/>
<accession>A0A975Q067</accession>
<dbReference type="Proteomes" id="UP000681425">
    <property type="component" value="Chromosome"/>
</dbReference>
<feature type="signal peptide" evidence="1">
    <location>
        <begin position="1"/>
        <end position="17"/>
    </location>
</feature>
<evidence type="ECO:0000313" key="2">
    <source>
        <dbReference type="EMBL" id="QUT03987.1"/>
    </source>
</evidence>
<keyword evidence="3" id="KW-1185">Reference proteome</keyword>
<dbReference type="RefSeq" id="WP_212607882.1">
    <property type="nucleotide sequence ID" value="NZ_CP073910.1"/>
</dbReference>
<organism evidence="2 3">
    <name type="scientific">Sphingobium phenoxybenzoativorans</name>
    <dbReference type="NCBI Taxonomy" id="1592790"/>
    <lineage>
        <taxon>Bacteria</taxon>
        <taxon>Pseudomonadati</taxon>
        <taxon>Pseudomonadota</taxon>
        <taxon>Alphaproteobacteria</taxon>
        <taxon>Sphingomonadales</taxon>
        <taxon>Sphingomonadaceae</taxon>
        <taxon>Sphingobium</taxon>
    </lineage>
</organism>
<reference evidence="2" key="1">
    <citation type="submission" date="2021-04" db="EMBL/GenBank/DDBJ databases">
        <title>Isolation of p-tert-butylphenol degrading bacteria Sphingobium phenoxybenzoativorans Tas13 from active sludge.</title>
        <authorList>
            <person name="Li Y."/>
        </authorList>
    </citation>
    <scope>NUCLEOTIDE SEQUENCE</scope>
    <source>
        <strain evidence="2">Tas13</strain>
    </source>
</reference>
<evidence type="ECO:0000313" key="3">
    <source>
        <dbReference type="Proteomes" id="UP000681425"/>
    </source>
</evidence>
<name>A0A975Q067_9SPHN</name>